<keyword evidence="4" id="KW-1185">Reference proteome</keyword>
<dbReference type="EMBL" id="JBBKTW010000005">
    <property type="protein sequence ID" value="MEN2989499.1"/>
    <property type="molecule type" value="Genomic_DNA"/>
</dbReference>
<organism evidence="3 4">
    <name type="scientific">Tistrella arctica</name>
    <dbReference type="NCBI Taxonomy" id="3133430"/>
    <lineage>
        <taxon>Bacteria</taxon>
        <taxon>Pseudomonadati</taxon>
        <taxon>Pseudomonadota</taxon>
        <taxon>Alphaproteobacteria</taxon>
        <taxon>Geminicoccales</taxon>
        <taxon>Geminicoccaceae</taxon>
        <taxon>Tistrella</taxon>
    </lineage>
</organism>
<dbReference type="PANTHER" id="PTHR46268:SF6">
    <property type="entry name" value="UNIVERSAL STRESS PROTEIN UP12"/>
    <property type="match status" value="1"/>
</dbReference>
<dbReference type="CDD" id="cd00293">
    <property type="entry name" value="USP-like"/>
    <property type="match status" value="2"/>
</dbReference>
<comment type="similarity">
    <text evidence="1">Belongs to the universal stress protein A family.</text>
</comment>
<sequence length="283" mass="30385">MTRLLALIDGSVYADSVCDHAAWVAARTGASVDVMHVLGRREAEGRANLSGSLTMDAREILLAELADLDEKKARVARKLGRAVVDQAVARLKAAGIAEVTPRLRGGDLIEAVAEVEPDTDLILIGKRGEAADFARLHLGSNLERVVRAARRPVLVAARAFRPVNRFLIAFDGGTSAMKAVEHIAHGKLFTGLDCHLLMVGNPTSDARARFDNAVQTLRQHDYAVTADILAGEADAVIADHVATRGIDLLVMGAYGHSRIRTLIIGSTTAEMVRSCLVPVMLFR</sequence>
<dbReference type="Pfam" id="PF00582">
    <property type="entry name" value="Usp"/>
    <property type="match status" value="2"/>
</dbReference>
<evidence type="ECO:0000259" key="2">
    <source>
        <dbReference type="Pfam" id="PF00582"/>
    </source>
</evidence>
<comment type="caution">
    <text evidence="3">The sequence shown here is derived from an EMBL/GenBank/DDBJ whole genome shotgun (WGS) entry which is preliminary data.</text>
</comment>
<dbReference type="SUPFAM" id="SSF52402">
    <property type="entry name" value="Adenine nucleotide alpha hydrolases-like"/>
    <property type="match status" value="2"/>
</dbReference>
<protein>
    <submittedName>
        <fullName evidence="3">Universal stress protein</fullName>
    </submittedName>
</protein>
<dbReference type="PANTHER" id="PTHR46268">
    <property type="entry name" value="STRESS RESPONSE PROTEIN NHAX"/>
    <property type="match status" value="1"/>
</dbReference>
<dbReference type="PRINTS" id="PR01438">
    <property type="entry name" value="UNVRSLSTRESS"/>
</dbReference>
<proteinExistence type="inferred from homology"/>
<feature type="domain" description="UspA" evidence="2">
    <location>
        <begin position="213"/>
        <end position="283"/>
    </location>
</feature>
<reference evidence="3 4" key="1">
    <citation type="submission" date="2024-03" db="EMBL/GenBank/DDBJ databases">
        <title>High-quality draft genome sequencing of Tistrella sp. BH-R2-4.</title>
        <authorList>
            <person name="Dong C."/>
        </authorList>
    </citation>
    <scope>NUCLEOTIDE SEQUENCE [LARGE SCALE GENOMIC DNA]</scope>
    <source>
        <strain evidence="3 4">BH-R2-4</strain>
    </source>
</reference>
<gene>
    <name evidence="3" type="ORF">WG926_14380</name>
</gene>
<dbReference type="RefSeq" id="WP_345937606.1">
    <property type="nucleotide sequence ID" value="NZ_JBBKTW010000005.1"/>
</dbReference>
<dbReference type="Proteomes" id="UP001413721">
    <property type="component" value="Unassembled WGS sequence"/>
</dbReference>
<evidence type="ECO:0000313" key="4">
    <source>
        <dbReference type="Proteomes" id="UP001413721"/>
    </source>
</evidence>
<evidence type="ECO:0000313" key="3">
    <source>
        <dbReference type="EMBL" id="MEN2989499.1"/>
    </source>
</evidence>
<dbReference type="Gene3D" id="3.40.50.12370">
    <property type="match status" value="1"/>
</dbReference>
<dbReference type="InterPro" id="IPR006016">
    <property type="entry name" value="UspA"/>
</dbReference>
<dbReference type="InterPro" id="IPR006015">
    <property type="entry name" value="Universal_stress_UspA"/>
</dbReference>
<feature type="domain" description="UspA" evidence="2">
    <location>
        <begin position="2"/>
        <end position="155"/>
    </location>
</feature>
<accession>A0ABU9YL14</accession>
<name>A0ABU9YL14_9PROT</name>
<evidence type="ECO:0000256" key="1">
    <source>
        <dbReference type="ARBA" id="ARBA00008791"/>
    </source>
</evidence>